<organism evidence="2 3">
    <name type="scientific">Clostridium moniliforme</name>
    <dbReference type="NCBI Taxonomy" id="39489"/>
    <lineage>
        <taxon>Bacteria</taxon>
        <taxon>Bacillati</taxon>
        <taxon>Bacillota</taxon>
        <taxon>Clostridia</taxon>
        <taxon>Eubacteriales</taxon>
        <taxon>Clostridiaceae</taxon>
        <taxon>Clostridium</taxon>
    </lineage>
</organism>
<accession>A0ABS4EY42</accession>
<evidence type="ECO:0000313" key="2">
    <source>
        <dbReference type="EMBL" id="MBP1888921.1"/>
    </source>
</evidence>
<evidence type="ECO:0000313" key="3">
    <source>
        <dbReference type="Proteomes" id="UP000783390"/>
    </source>
</evidence>
<keyword evidence="1" id="KW-1133">Transmembrane helix</keyword>
<evidence type="ECO:0000256" key="1">
    <source>
        <dbReference type="SAM" id="Phobius"/>
    </source>
</evidence>
<reference evidence="2 3" key="1">
    <citation type="submission" date="2021-03" db="EMBL/GenBank/DDBJ databases">
        <title>Genomic Encyclopedia of Type Strains, Phase IV (KMG-IV): sequencing the most valuable type-strain genomes for metagenomic binning, comparative biology and taxonomic classification.</title>
        <authorList>
            <person name="Goeker M."/>
        </authorList>
    </citation>
    <scope>NUCLEOTIDE SEQUENCE [LARGE SCALE GENOMIC DNA]</scope>
    <source>
        <strain evidence="2 3">DSM 3984</strain>
    </source>
</reference>
<keyword evidence="3" id="KW-1185">Reference proteome</keyword>
<feature type="transmembrane region" description="Helical" evidence="1">
    <location>
        <begin position="6"/>
        <end position="22"/>
    </location>
</feature>
<keyword evidence="1" id="KW-0472">Membrane</keyword>
<keyword evidence="1" id="KW-0812">Transmembrane</keyword>
<sequence>MKKKFFIINCIMMFLLIIVYEIPEYIIKLNDFVLLNWVNFAFASIFTIISIFNSNSNNYFFI</sequence>
<proteinExistence type="predicted"/>
<comment type="caution">
    <text evidence="2">The sequence shown here is derived from an EMBL/GenBank/DDBJ whole genome shotgun (WGS) entry which is preliminary data.</text>
</comment>
<dbReference type="Proteomes" id="UP000783390">
    <property type="component" value="Unassembled WGS sequence"/>
</dbReference>
<feature type="transmembrane region" description="Helical" evidence="1">
    <location>
        <begin position="34"/>
        <end position="52"/>
    </location>
</feature>
<gene>
    <name evidence="2" type="ORF">J2Z53_000500</name>
</gene>
<dbReference type="EMBL" id="JAGGJZ010000001">
    <property type="protein sequence ID" value="MBP1888921.1"/>
    <property type="molecule type" value="Genomic_DNA"/>
</dbReference>
<name>A0ABS4EY42_9CLOT</name>
<protein>
    <submittedName>
        <fullName evidence="2">Uncharacterized protein</fullName>
    </submittedName>
</protein>
<dbReference type="RefSeq" id="WP_209795637.1">
    <property type="nucleotide sequence ID" value="NZ_JAGGJZ010000001.1"/>
</dbReference>